<feature type="region of interest" description="Disordered" evidence="2">
    <location>
        <begin position="1003"/>
        <end position="1031"/>
    </location>
</feature>
<feature type="region of interest" description="Disordered" evidence="2">
    <location>
        <begin position="1256"/>
        <end position="1321"/>
    </location>
</feature>
<evidence type="ECO:0000256" key="2">
    <source>
        <dbReference type="SAM" id="MobiDB-lite"/>
    </source>
</evidence>
<feature type="compositionally biased region" description="Polar residues" evidence="2">
    <location>
        <begin position="2760"/>
        <end position="2769"/>
    </location>
</feature>
<dbReference type="PANTHER" id="PTHR18887">
    <property type="entry name" value="GOLGI-ASSOCIATED PROTEIN GCP360-RELATED"/>
    <property type="match status" value="1"/>
</dbReference>
<feature type="region of interest" description="Disordered" evidence="2">
    <location>
        <begin position="1149"/>
        <end position="1169"/>
    </location>
</feature>
<keyword evidence="3" id="KW-1133">Transmembrane helix</keyword>
<proteinExistence type="predicted"/>
<keyword evidence="3" id="KW-0472">Membrane</keyword>
<feature type="compositionally biased region" description="Polar residues" evidence="2">
    <location>
        <begin position="691"/>
        <end position="700"/>
    </location>
</feature>
<comment type="caution">
    <text evidence="4">The sequence shown here is derived from an EMBL/GenBank/DDBJ whole genome shotgun (WGS) entry which is preliminary data.</text>
</comment>
<feature type="compositionally biased region" description="Basic and acidic residues" evidence="2">
    <location>
        <begin position="1712"/>
        <end position="1729"/>
    </location>
</feature>
<feature type="region of interest" description="Disordered" evidence="2">
    <location>
        <begin position="2752"/>
        <end position="2775"/>
    </location>
</feature>
<feature type="region of interest" description="Disordered" evidence="2">
    <location>
        <begin position="314"/>
        <end position="334"/>
    </location>
</feature>
<evidence type="ECO:0000256" key="3">
    <source>
        <dbReference type="SAM" id="Phobius"/>
    </source>
</evidence>
<organism evidence="4 5">
    <name type="scientific">Alosa alosa</name>
    <name type="common">allis shad</name>
    <dbReference type="NCBI Taxonomy" id="278164"/>
    <lineage>
        <taxon>Eukaryota</taxon>
        <taxon>Metazoa</taxon>
        <taxon>Chordata</taxon>
        <taxon>Craniata</taxon>
        <taxon>Vertebrata</taxon>
        <taxon>Euteleostomi</taxon>
        <taxon>Actinopterygii</taxon>
        <taxon>Neopterygii</taxon>
        <taxon>Teleostei</taxon>
        <taxon>Clupei</taxon>
        <taxon>Clupeiformes</taxon>
        <taxon>Clupeoidei</taxon>
        <taxon>Clupeidae</taxon>
        <taxon>Alosa</taxon>
    </lineage>
</organism>
<feature type="region of interest" description="Disordered" evidence="2">
    <location>
        <begin position="2099"/>
        <end position="2136"/>
    </location>
</feature>
<dbReference type="GO" id="GO:0016020">
    <property type="term" value="C:membrane"/>
    <property type="evidence" value="ECO:0007669"/>
    <property type="project" value="TreeGrafter"/>
</dbReference>
<feature type="region of interest" description="Disordered" evidence="2">
    <location>
        <begin position="1664"/>
        <end position="1683"/>
    </location>
</feature>
<sequence length="3029" mass="343033">MLSRLAQGVNSVLQELSGEEPPDETSQEGGLVPQPLPDGGDEEAAPLGELGAPADETLERLAQTEQLVVQLKELIREKDNQLASTERRLKEEKEAGDARFTKLKLQAKAKMAALNKQIGELKGQEGLNVSQSSEGSFTVAPGVEEELQQLRAKLQEEESASRALQERLGTAEQLLNEKEQGLAEQVCRLQAVIGEKDVRFQEQIQKHEEELLRVSAQAPADMELQQALRSSQRRVEELEESLHSRQQVLEMLQQELNSADQQKQILTAQFRQMEQELADVCRQREEERQQWTQHVAQMQVDLGALRAGLEASERQREEAAAHQETEAQQRAAEMEELRAQLAAAGTERENNNGFKGELVALRASLEFALGEREEVMRTMEEHAEARDAELVMLRERLAVAETEKEERVRREGEEVQRLEVELAALRKSLEAGKETQGEGVQLKDTLGQLWRRLHSLTAGPVEGLVEEDEGAAAASSIPSDPAECLAALQALEAMMQRLRSEREEREAQLDQVTVSMASLRGQLDKNTTEREEAIARIQELEQQINNQVTGESARGHVTDQSQEDLMRADTGTAEGQVEVNSLQSNILALEQQLQEKENELVFLKEQLAISSQQIIECQEPGNDQSNEATSLMQDSTGALPDLLDDTTEEETTLVADESSIMYTSADNESSPELIQPPTESPGESKGASSDEMVTSSDSEVAHSSWTLLEAVNQEGGQDWPSVMQDLSQLHMQSWEETAEQDRSTSSIVQVESSSVIIRETVQVNVSQQMASLVDVESSPSQAFAQVLADELQKKYSELLAELERLRASASQTEEKAQGLEEQLQSVTISREEAETRALSYEEELRVVKAEMDMLAQQRDAVKVLEEQLASLESDSQTKEQKILGLQADLEQAQCSLAEQEDQARMLSAQLEDKELSAAELERKLEEVEARLLEVTQAEELAETSLCEKTAEIEDLQMQLSEKKQEMIELNDSISAKLQQSGEEKFQVSSEVKKLKQQILEMESMSAEQRKTEGKEDVTHDSEELAGLRKEKEGLLQQVSTMKKDGDLIKRKLQAALVQRKDLMKKVAAFEAQAEKSKEQGEVAEVKTCGSPTDEIREKEEEIQRMKVLLEEARETKRCKEEALEKLEHQMSEQEKALIAVNAENQRLAEEVNSMSQSKGQVPQDEEEKANLQIKIGSLESELERLQKKLQDAEEARKDTIRKAKEKDRHHREQLKQQREDHSAFLERFEAQSGQLDDLLNRLKELEDLQMLRVDEEAAPQKVQAEPLVEKSEKSVSSDWAQEDWVDFAAPETEAQQKEAEDQTSSLTPASIPTPAVKSSENEATFKALREEIEAEQASRVELEGCLKETQNSLSLREAEILELGKELQTLKEKDKQIDMLCNELEVLREKCVQAEAHAEMLKKEVEEVTTAAKASFSDSAAPLALLQAEAEEFKQFLNDKNDEIMNLSQQLSDQNSLLQKMQETVSEKDQLINSLKENLTAEQEKSQRLEAEVPLRQEEEKGSNAKLQQLQRKLQAALISRKEVLKENSTLKEEHAAAEKTVVELQKKLEDGEAELSKLRAERERLIEEVDRSLVENQSLGASCESLKLAMDSLLSEKEASRQQAEFVKEETAQASREWEEKVQGMKDEYETLLKSYENVSDEAERVRRVLEAARQERQELAAKARAHESARQEAEKMAEEAQKEVNAVKDKMRKFAKTKQQKILELEEENERLREQDERGGIRRDDRELKKELQRVKEELETLKAELDSTKTQRDSLEQQTVELMQQLSEEKERVMSEISSSSTSVPVEEVVVAQASVVLTEMNQDVPDSPPQSTTDVDDQKELPPQSESSMESGPEPVESAEETPKIEAIEDAQDQTQDSMREVETSLQTAPDTVKELEAALEAEKQSRAEREAEITSQLTSLEQQLAEAKGKEDVLKEEISKREEQLKELHTTLEAEKDDLEERLMNQLAQLNGSIAGYQQEAADSRDRLADFQREVERLEHERAELEALAESEKDRSCRLEEDKRQAQRERAEAEAESGKQRELEQKLKSAQRVKEGSQSRAKQLEELLREKQLEVRQMQKDCIQYQERISELGKETKALLLNRDEIKAELEASRQETTKALEEKAKTEQELSEYKGELEETQKAASLAQAESAALKETALKREAEIKAEAEETLDEVRYRLGAEMKHLELRLEESYRERERDEDVIQEVRQVADVSKREAQGMKARLDESLARLAAFSRSMSSLQDDRDRVLDEARQWENRFHSALQGKEAEVQTAEKKVNDLSEQLLKETSQKEELQLSLERLQNAEAEWQARWDEVEKKHGDIVATLEKERGDLKESLTQAESSLAQARSQLTTLETEVEGQHHRTSALEEAVGKLQGELNEARAQLREREAEERRLGLSLEQLETDLRSSKNLTESLQAELSEKEKREVELLGEKEQAVTVAVEEARREADMRAETAEKEVEVRREEVRDLEEKLHRTEEDGKHSKARLEAFTKAMGSLQDDRDRVLSQYKQLEERHLQVMMEKDGLIQEAAGENNSLKEEIRTLLVQRDDLHAEKAKLAAQLHSYRDDLNQVLSMKDSQHRQLLAAQKEQISALEREKQDLEAVVRDLGSRGHLAGGEVEEEGVVAVERETLSRAGAERRRQEVQDAPGAEVEKLREQLEVARTRAEELEEMLAAEREAQGANSKELNELRWEGGVMRTETETAAERVAELARDLVVIEQKLLEEKEAAAKLRAENESFGRAMSSLQDARDGAVSEAKELRRKMEEMSKGGQKQQAPSSGGSKGEVWGLKNALSALQNERERLLEHLHKQDAELGLLRSGDVAKVIQELAEERKKAGERVEMMGKEMKEKDAQHETAKRELEVLRLEQVDWQAQAELLKQQTLVTLSDRDQQLRQLTAMLEEARAQQPKVTQEHYQREENQADSAPGGPQEKSENYRAEVLELQRRLDEEQEQRTVVEEQLMAAQDRLKWYAQGELQSASETSVLIEPPEGAVTRSRSGGPGLVRMLRASLCSRQRTPLLVSLYLLTVHVLLLMCVGGYL</sequence>
<accession>A0AAV6G2K5</accession>
<dbReference type="InterPro" id="IPR026202">
    <property type="entry name" value="GOLGB1"/>
</dbReference>
<feature type="compositionally biased region" description="Acidic residues" evidence="2">
    <location>
        <begin position="17"/>
        <end position="26"/>
    </location>
</feature>
<feature type="region of interest" description="Disordered" evidence="2">
    <location>
        <begin position="1991"/>
        <end position="2046"/>
    </location>
</feature>
<feature type="compositionally biased region" description="Basic and acidic residues" evidence="2">
    <location>
        <begin position="1876"/>
        <end position="1897"/>
    </location>
</feature>
<feature type="compositionally biased region" description="Basic and acidic residues" evidence="2">
    <location>
        <begin position="1007"/>
        <end position="1031"/>
    </location>
</feature>
<feature type="region of interest" description="Disordered" evidence="2">
    <location>
        <begin position="1"/>
        <end position="55"/>
    </location>
</feature>
<feature type="coiled-coil region" evidence="1">
    <location>
        <begin position="221"/>
        <end position="290"/>
    </location>
</feature>
<reference evidence="4 5" key="1">
    <citation type="submission" date="2020-10" db="EMBL/GenBank/DDBJ databases">
        <title>Chromosome-scale genome assembly of the Allis shad, Alosa alosa.</title>
        <authorList>
            <person name="Margot Z."/>
            <person name="Christophe K."/>
            <person name="Cabau C."/>
            <person name="Louis A."/>
            <person name="Berthelot C."/>
            <person name="Parey E."/>
            <person name="Roest Crollius H."/>
            <person name="Montfort J."/>
            <person name="Robinson-Rechavi M."/>
            <person name="Bucao C."/>
            <person name="Bouchez O."/>
            <person name="Gislard M."/>
            <person name="Lluch J."/>
            <person name="Milhes M."/>
            <person name="Lampietro C."/>
            <person name="Lopez Roques C."/>
            <person name="Donnadieu C."/>
            <person name="Braasch I."/>
            <person name="Desvignes T."/>
            <person name="Postlethwait J."/>
            <person name="Bobe J."/>
            <person name="Guiguen Y."/>
        </authorList>
    </citation>
    <scope>NUCLEOTIDE SEQUENCE [LARGE SCALE GENOMIC DNA]</scope>
    <source>
        <strain evidence="4">M-15738</strain>
        <tissue evidence="4">Blood</tissue>
    </source>
</reference>
<feature type="region of interest" description="Disordered" evidence="2">
    <location>
        <begin position="656"/>
        <end position="700"/>
    </location>
</feature>
<feature type="coiled-coil region" evidence="1">
    <location>
        <begin position="2226"/>
        <end position="2600"/>
    </location>
</feature>
<keyword evidence="5" id="KW-1185">Reference proteome</keyword>
<name>A0AAV6G2K5_9TELE</name>
<feature type="region of interest" description="Disordered" evidence="2">
    <location>
        <begin position="2893"/>
        <end position="2923"/>
    </location>
</feature>
<feature type="transmembrane region" description="Helical" evidence="3">
    <location>
        <begin position="3008"/>
        <end position="3028"/>
    </location>
</feature>
<feature type="compositionally biased region" description="Basic and acidic residues" evidence="2">
    <location>
        <begin position="1073"/>
        <end position="1084"/>
    </location>
</feature>
<dbReference type="GO" id="GO:0005793">
    <property type="term" value="C:endoplasmic reticulum-Golgi intermediate compartment"/>
    <property type="evidence" value="ECO:0007669"/>
    <property type="project" value="TreeGrafter"/>
</dbReference>
<feature type="region of interest" description="Disordered" evidence="2">
    <location>
        <begin position="1073"/>
        <end position="1094"/>
    </location>
</feature>
<feature type="coiled-coil region" evidence="1">
    <location>
        <begin position="2641"/>
        <end position="2752"/>
    </location>
</feature>
<feature type="region of interest" description="Disordered" evidence="2">
    <location>
        <begin position="1803"/>
        <end position="1900"/>
    </location>
</feature>
<dbReference type="GO" id="GO:0005801">
    <property type="term" value="C:cis-Golgi network"/>
    <property type="evidence" value="ECO:0007669"/>
    <property type="project" value="TreeGrafter"/>
</dbReference>
<keyword evidence="3" id="KW-0812">Transmembrane</keyword>
<feature type="coiled-coil region" evidence="1">
    <location>
        <begin position="488"/>
        <end position="550"/>
    </location>
</feature>
<feature type="compositionally biased region" description="Polar residues" evidence="2">
    <location>
        <begin position="660"/>
        <end position="672"/>
    </location>
</feature>
<feature type="compositionally biased region" description="Polar residues" evidence="2">
    <location>
        <begin position="1302"/>
        <end position="1321"/>
    </location>
</feature>
<feature type="coiled-coil region" evidence="1">
    <location>
        <begin position="401"/>
        <end position="435"/>
    </location>
</feature>
<feature type="coiled-coil region" evidence="1">
    <location>
        <begin position="579"/>
        <end position="613"/>
    </location>
</feature>
<feature type="compositionally biased region" description="Basic and acidic residues" evidence="2">
    <location>
        <begin position="2900"/>
        <end position="2909"/>
    </location>
</feature>
<evidence type="ECO:0008006" key="6">
    <source>
        <dbReference type="Google" id="ProtNLM"/>
    </source>
</evidence>
<gene>
    <name evidence="4" type="ORF">AALO_G00223620</name>
</gene>
<dbReference type="Proteomes" id="UP000823561">
    <property type="component" value="Chromosome 17"/>
</dbReference>
<dbReference type="EMBL" id="JADWDJ010000017">
    <property type="protein sequence ID" value="KAG5267607.1"/>
    <property type="molecule type" value="Genomic_DNA"/>
</dbReference>
<protein>
    <recommendedName>
        <fullName evidence="6">Golgin B1</fullName>
    </recommendedName>
</protein>
<feature type="compositionally biased region" description="Basic and acidic residues" evidence="2">
    <location>
        <begin position="1189"/>
        <end position="1206"/>
    </location>
</feature>
<dbReference type="PANTHER" id="PTHR18887:SF2">
    <property type="entry name" value="GOLGIN SUBFAMILY B MEMBER 1"/>
    <property type="match status" value="1"/>
</dbReference>
<evidence type="ECO:0000256" key="1">
    <source>
        <dbReference type="SAM" id="Coils"/>
    </source>
</evidence>
<feature type="region of interest" description="Disordered" evidence="2">
    <location>
        <begin position="1189"/>
        <end position="1228"/>
    </location>
</feature>
<feature type="compositionally biased region" description="Basic and acidic residues" evidence="2">
    <location>
        <begin position="2099"/>
        <end position="2127"/>
    </location>
</feature>
<feature type="compositionally biased region" description="Basic and acidic residues" evidence="2">
    <location>
        <begin position="1213"/>
        <end position="1228"/>
    </location>
</feature>
<evidence type="ECO:0000313" key="4">
    <source>
        <dbReference type="EMBL" id="KAG5267607.1"/>
    </source>
</evidence>
<keyword evidence="1" id="KW-0175">Coiled coil</keyword>
<evidence type="ECO:0000313" key="5">
    <source>
        <dbReference type="Proteomes" id="UP000823561"/>
    </source>
</evidence>
<feature type="region of interest" description="Disordered" evidence="2">
    <location>
        <begin position="1710"/>
        <end position="1729"/>
    </location>
</feature>